<evidence type="ECO:0000313" key="4">
    <source>
        <dbReference type="Proteomes" id="UP000230069"/>
    </source>
</evidence>
<dbReference type="PROSITE" id="PS51375">
    <property type="entry name" value="PPR"/>
    <property type="match status" value="5"/>
</dbReference>
<dbReference type="FunFam" id="1.25.40.10:FF:000090">
    <property type="entry name" value="Pentatricopeptide repeat-containing protein, chloroplastic"/>
    <property type="match status" value="1"/>
</dbReference>
<dbReference type="InParanoid" id="A0A2G5DKX6"/>
<feature type="repeat" description="PPR" evidence="2">
    <location>
        <begin position="22"/>
        <end position="56"/>
    </location>
</feature>
<evidence type="ECO:0000313" key="3">
    <source>
        <dbReference type="EMBL" id="PIA44136.1"/>
    </source>
</evidence>
<evidence type="ECO:0000256" key="2">
    <source>
        <dbReference type="PROSITE-ProRule" id="PRU00708"/>
    </source>
</evidence>
<dbReference type="InterPro" id="IPR046960">
    <property type="entry name" value="PPR_At4g14850-like_plant"/>
</dbReference>
<dbReference type="NCBIfam" id="TIGR00756">
    <property type="entry name" value="PPR"/>
    <property type="match status" value="2"/>
</dbReference>
<dbReference type="GO" id="GO:0009451">
    <property type="term" value="P:RNA modification"/>
    <property type="evidence" value="ECO:0007669"/>
    <property type="project" value="InterPro"/>
</dbReference>
<keyword evidence="4" id="KW-1185">Reference proteome</keyword>
<keyword evidence="1" id="KW-0677">Repeat</keyword>
<dbReference type="Pfam" id="PF01535">
    <property type="entry name" value="PPR"/>
    <property type="match status" value="6"/>
</dbReference>
<accession>A0A2G5DKX6</accession>
<dbReference type="InterPro" id="IPR011990">
    <property type="entry name" value="TPR-like_helical_dom_sf"/>
</dbReference>
<dbReference type="GO" id="GO:0003723">
    <property type="term" value="F:RNA binding"/>
    <property type="evidence" value="ECO:0007669"/>
    <property type="project" value="InterPro"/>
</dbReference>
<feature type="repeat" description="PPR" evidence="2">
    <location>
        <begin position="224"/>
        <end position="258"/>
    </location>
</feature>
<dbReference type="InterPro" id="IPR046848">
    <property type="entry name" value="E_motif"/>
</dbReference>
<dbReference type="Gene3D" id="1.25.40.10">
    <property type="entry name" value="Tetratricopeptide repeat domain"/>
    <property type="match status" value="5"/>
</dbReference>
<protein>
    <recommendedName>
        <fullName evidence="5">Pentatricopeptide repeat-containing protein</fullName>
    </recommendedName>
</protein>
<dbReference type="Pfam" id="PF20431">
    <property type="entry name" value="E_motif"/>
    <property type="match status" value="1"/>
</dbReference>
<feature type="repeat" description="PPR" evidence="2">
    <location>
        <begin position="426"/>
        <end position="460"/>
    </location>
</feature>
<feature type="repeat" description="PPR" evidence="2">
    <location>
        <begin position="528"/>
        <end position="562"/>
    </location>
</feature>
<dbReference type="Proteomes" id="UP000230069">
    <property type="component" value="Unassembled WGS sequence"/>
</dbReference>
<dbReference type="PANTHER" id="PTHR24015:SF1793">
    <property type="entry name" value="OS11G0109800 PROTEIN"/>
    <property type="match status" value="1"/>
</dbReference>
<dbReference type="Pfam" id="PF13812">
    <property type="entry name" value="PPR_3"/>
    <property type="match status" value="1"/>
</dbReference>
<evidence type="ECO:0008006" key="5">
    <source>
        <dbReference type="Google" id="ProtNLM"/>
    </source>
</evidence>
<sequence>MYSKCGVLDCCLKLFDEMPERNLVSWTSMISGFIQNGEFESGLEFYVEMIGCGYQPNEFSLGSVLRGCASMEAIGFGSSVHSFVLKIGIGNNYFVASSIIYMYAKCGVIEAAEMVFECMDDHDVGCWNAMIGGYALNGCSIQALELTSLMQRERVVMDQFTFMSAIKGCSLLGDPYLGKEVHGMIIRREVAFNSSGVNSVIDMYFKVGRKDYGLKIFNKMRDKDIISWNTVLSNIALDGNARDAMSLFSRMLLIGLKPNHVTFLSILRSCGLACDIYLCFQLHSLVYRLGFLAESVVANSLIDVFCRCGEYEIARSIFDSVFVKDIAAWNEMILGYKLNGCTKEAINLFSTLRGMKIEANEITFSILLGACLDAKHLEICRQIHGTIIRSGFGLHGFVCSSLISAYARFGKCDDSFNFFNETERLDSASWGAMVSAFVLGGRSFEAIAILNRLMEAGEYPDEFILGSVINGCANITAYHQTKCIHSVVIQTGFEKHVCVASAVIDAYAKCGDIESSRMAFSCSSRNYDTVLFNTMIMAYAHHGLLAEAIEIFEKMKLANLQPTHATFVSVISLCSHLGFVDLGCRFFDSISLVYKMVPSAENFGSLVDLFSRNGFLEDAKHVIEVMPFVPWPAVWRSLLNGCRIHGNRNMGEWVSKQLLQIVPENNATYALLRNVYKQGGSWDDAAKVGRRMLEQGVQKHPGCSWIEI</sequence>
<dbReference type="FunFam" id="1.25.40.10:FF:000343">
    <property type="entry name" value="Pentatricopeptide repeat-containing protein At3g58590"/>
    <property type="match status" value="1"/>
</dbReference>
<dbReference type="EMBL" id="KZ305034">
    <property type="protein sequence ID" value="PIA44136.1"/>
    <property type="molecule type" value="Genomic_DNA"/>
</dbReference>
<dbReference type="InterPro" id="IPR002885">
    <property type="entry name" value="PPR_rpt"/>
</dbReference>
<dbReference type="AlphaFoldDB" id="A0A2G5DKX6"/>
<organism evidence="3 4">
    <name type="scientific">Aquilegia coerulea</name>
    <name type="common">Rocky mountain columbine</name>
    <dbReference type="NCBI Taxonomy" id="218851"/>
    <lineage>
        <taxon>Eukaryota</taxon>
        <taxon>Viridiplantae</taxon>
        <taxon>Streptophyta</taxon>
        <taxon>Embryophyta</taxon>
        <taxon>Tracheophyta</taxon>
        <taxon>Spermatophyta</taxon>
        <taxon>Magnoliopsida</taxon>
        <taxon>Ranunculales</taxon>
        <taxon>Ranunculaceae</taxon>
        <taxon>Thalictroideae</taxon>
        <taxon>Aquilegia</taxon>
    </lineage>
</organism>
<gene>
    <name evidence="3" type="ORF">AQUCO_01700037v1</name>
</gene>
<dbReference type="OrthoDB" id="733253at2759"/>
<dbReference type="PANTHER" id="PTHR24015">
    <property type="entry name" value="OS07G0578800 PROTEIN-RELATED"/>
    <property type="match status" value="1"/>
</dbReference>
<proteinExistence type="predicted"/>
<feature type="repeat" description="PPR" evidence="2">
    <location>
        <begin position="665"/>
        <end position="699"/>
    </location>
</feature>
<dbReference type="STRING" id="218851.A0A2G5DKX6"/>
<evidence type="ECO:0000256" key="1">
    <source>
        <dbReference type="ARBA" id="ARBA00022737"/>
    </source>
</evidence>
<name>A0A2G5DKX6_AQUCA</name>
<dbReference type="Pfam" id="PF13041">
    <property type="entry name" value="PPR_2"/>
    <property type="match status" value="3"/>
</dbReference>
<reference evidence="3 4" key="1">
    <citation type="submission" date="2017-09" db="EMBL/GenBank/DDBJ databases">
        <title>WGS assembly of Aquilegia coerulea Goldsmith.</title>
        <authorList>
            <person name="Hodges S."/>
            <person name="Kramer E."/>
            <person name="Nordborg M."/>
            <person name="Tomkins J."/>
            <person name="Borevitz J."/>
            <person name="Derieg N."/>
            <person name="Yan J."/>
            <person name="Mihaltcheva S."/>
            <person name="Hayes R.D."/>
            <person name="Rokhsar D."/>
        </authorList>
    </citation>
    <scope>NUCLEOTIDE SEQUENCE [LARGE SCALE GENOMIC DNA]</scope>
    <source>
        <strain evidence="4">cv. Goldsmith</strain>
    </source>
</reference>